<gene>
    <name evidence="1" type="ORF">DSO57_1036282</name>
</gene>
<comment type="caution">
    <text evidence="1">The sequence shown here is derived from an EMBL/GenBank/DDBJ whole genome shotgun (WGS) entry which is preliminary data.</text>
</comment>
<proteinExistence type="predicted"/>
<accession>A0ACC2TYB4</accession>
<reference evidence="1" key="1">
    <citation type="submission" date="2022-04" db="EMBL/GenBank/DDBJ databases">
        <title>Genome of the entomopathogenic fungus Entomophthora muscae.</title>
        <authorList>
            <person name="Elya C."/>
            <person name="Lovett B.R."/>
            <person name="Lee E."/>
            <person name="Macias A.M."/>
            <person name="Hajek A.E."/>
            <person name="De Bivort B.L."/>
            <person name="Kasson M.T."/>
            <person name="De Fine Licht H.H."/>
            <person name="Stajich J.E."/>
        </authorList>
    </citation>
    <scope>NUCLEOTIDE SEQUENCE</scope>
    <source>
        <strain evidence="1">Berkeley</strain>
    </source>
</reference>
<evidence type="ECO:0000313" key="2">
    <source>
        <dbReference type="Proteomes" id="UP001165960"/>
    </source>
</evidence>
<sequence>MVENTLPKALVLRYPPDNEDWQEFKGLFRRLTVLKVLRGVGSKQEKQALVELAQYQACFDKLNIGLIAICEESEGCVEFLKTNAWNGDFFVDIYRDVCRPASDTSVNSSVERKKSKLPGAFRKKLPRLRGMFQLGGTYIIKPDKEIVFRHEPKDSSDVVCLGNVLTLCHTLSTASRTEPKPTDDSNQQKAKSRHSWKLSDEDSDEEIETSFSVKSLKGSPLGVFE</sequence>
<keyword evidence="2" id="KW-1185">Reference proteome</keyword>
<dbReference type="EMBL" id="QTSX02001764">
    <property type="protein sequence ID" value="KAJ9079346.1"/>
    <property type="molecule type" value="Genomic_DNA"/>
</dbReference>
<name>A0ACC2TYB4_9FUNG</name>
<dbReference type="Proteomes" id="UP001165960">
    <property type="component" value="Unassembled WGS sequence"/>
</dbReference>
<organism evidence="1 2">
    <name type="scientific">Entomophthora muscae</name>
    <dbReference type="NCBI Taxonomy" id="34485"/>
    <lineage>
        <taxon>Eukaryota</taxon>
        <taxon>Fungi</taxon>
        <taxon>Fungi incertae sedis</taxon>
        <taxon>Zoopagomycota</taxon>
        <taxon>Entomophthoromycotina</taxon>
        <taxon>Entomophthoromycetes</taxon>
        <taxon>Entomophthorales</taxon>
        <taxon>Entomophthoraceae</taxon>
        <taxon>Entomophthora</taxon>
    </lineage>
</organism>
<protein>
    <submittedName>
        <fullName evidence="1">Uncharacterized protein</fullName>
    </submittedName>
</protein>
<evidence type="ECO:0000313" key="1">
    <source>
        <dbReference type="EMBL" id="KAJ9079346.1"/>
    </source>
</evidence>